<sequence>MLNDADRQAAFRDRQGNALALGGAAGALVAKPTLPPVDLTIARLLEQVPDRDAMYAALLARLRQG</sequence>
<keyword evidence="2" id="KW-0614">Plasmid</keyword>
<reference evidence="2 3" key="1">
    <citation type="submission" date="2018-09" db="EMBL/GenBank/DDBJ databases">
        <title>Whole genome based analysis of evolution and adaptive divergence in Indian and Brazilian strains of Azospirillum brasilense.</title>
        <authorList>
            <person name="Singh C."/>
            <person name="Tripathi A.K."/>
        </authorList>
    </citation>
    <scope>NUCLEOTIDE SEQUENCE [LARGE SCALE GENOMIC DNA]</scope>
    <source>
        <strain evidence="2 3">MTCC4038</strain>
        <plasmid evidence="2 3">p3</plasmid>
    </source>
</reference>
<dbReference type="EMBL" id="CP032342">
    <property type="protein sequence ID" value="QCO12744.1"/>
    <property type="molecule type" value="Genomic_DNA"/>
</dbReference>
<evidence type="ECO:0000313" key="1">
    <source>
        <dbReference type="EMBL" id="MDX5949850.1"/>
    </source>
</evidence>
<dbReference type="RefSeq" id="WP_035681481.1">
    <property type="nucleotide sequence ID" value="NZ_CP032342.1"/>
</dbReference>
<organism evidence="2 3">
    <name type="scientific">Azospirillum brasilense</name>
    <dbReference type="NCBI Taxonomy" id="192"/>
    <lineage>
        <taxon>Bacteria</taxon>
        <taxon>Pseudomonadati</taxon>
        <taxon>Pseudomonadota</taxon>
        <taxon>Alphaproteobacteria</taxon>
        <taxon>Rhodospirillales</taxon>
        <taxon>Azospirillaceae</taxon>
        <taxon>Azospirillum</taxon>
    </lineage>
</organism>
<accession>A0A4D8QU63</accession>
<dbReference type="Proteomes" id="UP000298774">
    <property type="component" value="Plasmid p3"/>
</dbReference>
<evidence type="ECO:0000313" key="2">
    <source>
        <dbReference type="EMBL" id="QCO12744.1"/>
    </source>
</evidence>
<dbReference type="Proteomes" id="UP001277471">
    <property type="component" value="Unassembled WGS sequence"/>
</dbReference>
<gene>
    <name evidence="2" type="ORF">D3868_27360</name>
    <name evidence="1" type="ORF">SIM66_01315</name>
</gene>
<dbReference type="GeneID" id="56447750"/>
<dbReference type="EMBL" id="JAWXYC010000001">
    <property type="protein sequence ID" value="MDX5949850.1"/>
    <property type="molecule type" value="Genomic_DNA"/>
</dbReference>
<keyword evidence="4" id="KW-1185">Reference proteome</keyword>
<proteinExistence type="predicted"/>
<evidence type="ECO:0000313" key="4">
    <source>
        <dbReference type="Proteomes" id="UP001277471"/>
    </source>
</evidence>
<evidence type="ECO:0000313" key="3">
    <source>
        <dbReference type="Proteomes" id="UP000298774"/>
    </source>
</evidence>
<name>A0A4D8QU63_AZOBR</name>
<reference evidence="1 4" key="2">
    <citation type="submission" date="2023-11" db="EMBL/GenBank/DDBJ databases">
        <title>MicrobeMod: A computational toolkit for identifying prokaryotic methylation and restriction-modification with nanopore sequencing.</title>
        <authorList>
            <person name="Crits-Christoph A."/>
            <person name="Kang S.C."/>
            <person name="Lee H."/>
            <person name="Ostrov N."/>
        </authorList>
    </citation>
    <scope>NUCLEOTIDE SEQUENCE [LARGE SCALE GENOMIC DNA]</scope>
    <source>
        <strain evidence="1 4">ATCC 29145</strain>
    </source>
</reference>
<dbReference type="AlphaFoldDB" id="A0A4D8QU63"/>
<geneLocation type="plasmid" evidence="2 3">
    <name>p3</name>
</geneLocation>
<protein>
    <submittedName>
        <fullName evidence="2">Uncharacterized protein</fullName>
    </submittedName>
</protein>